<evidence type="ECO:0000256" key="5">
    <source>
        <dbReference type="ARBA" id="ARBA00023012"/>
    </source>
</evidence>
<evidence type="ECO:0000256" key="1">
    <source>
        <dbReference type="ARBA" id="ARBA00000085"/>
    </source>
</evidence>
<feature type="transmembrane region" description="Helical" evidence="7">
    <location>
        <begin position="286"/>
        <end position="311"/>
    </location>
</feature>
<dbReference type="InterPro" id="IPR036890">
    <property type="entry name" value="HATPase_C_sf"/>
</dbReference>
<comment type="caution">
    <text evidence="9">The sequence shown here is derived from an EMBL/GenBank/DDBJ whole genome shotgun (WGS) entry which is preliminary data.</text>
</comment>
<dbReference type="GO" id="GO:0000160">
    <property type="term" value="P:phosphorelay signal transduction system"/>
    <property type="evidence" value="ECO:0007669"/>
    <property type="project" value="UniProtKB-KW"/>
</dbReference>
<feature type="transmembrane region" description="Helical" evidence="7">
    <location>
        <begin position="318"/>
        <end position="341"/>
    </location>
</feature>
<evidence type="ECO:0000313" key="10">
    <source>
        <dbReference type="Proteomes" id="UP000318405"/>
    </source>
</evidence>
<keyword evidence="7" id="KW-0472">Membrane</keyword>
<feature type="transmembrane region" description="Helical" evidence="7">
    <location>
        <begin position="260"/>
        <end position="280"/>
    </location>
</feature>
<sequence>MAVSRRWLWAVLAVLATVAASAPLWLSLPVPPHTLVIDQARYTAAGSAPAPVGLPHVPGGHGARGHYRMAFELAQAPAQQLYLFIPMLSYRAIIALDGDVLLDTGTNSLIPGITLGVSALVPLSGRHLAAGRHVLDILLEAPGITRGYLSPLYVGTAQQIAPYHRLRVLVLEHTRMMVLACQLLLAIATLMAWIYRPQESLYGWLFLLHWVSTASYAGLLADAVPGVFAWLPYAFTFSMASVFILHIIALKINGTAPPGWLRACVVAVPGACMLAMALGVAPARTVLIGVVTPVMVVSPLITVAISAWGALVKKAREAWLLLLPLCFFSLATLHDGAIVAGRLDGPVFLSLYYRQLLIVAIAVILMRRLGLSLMRLDGANAHLKQRLAEREAELHRLHEEERSESARRVRSEERHRLTVDLHDGLSGHLASIIALAEREHSSGIERTAREALDDLRLVIHSLDIGDRELMAALSGLRERLEPQLKRLGVGLEWSMARLPEISGVTPEYALHVLRIVQEAVTNALRHGPASHIAVRGGAGPQGEARIVIDNDGIPYAGAGQGGAGVQNMGRRAALLGGTLRIEALAGGTRVTLALPPRLPGGPGA</sequence>
<evidence type="ECO:0000256" key="7">
    <source>
        <dbReference type="SAM" id="Phobius"/>
    </source>
</evidence>
<dbReference type="EC" id="2.7.13.3" evidence="2"/>
<protein>
    <recommendedName>
        <fullName evidence="2">histidine kinase</fullName>
        <ecNumber evidence="2">2.7.13.3</ecNumber>
    </recommendedName>
</protein>
<keyword evidence="4 9" id="KW-0418">Kinase</keyword>
<keyword evidence="7" id="KW-0812">Transmembrane</keyword>
<feature type="domain" description="Histidine kinase/HSP90-like ATPase" evidence="8">
    <location>
        <begin position="507"/>
        <end position="598"/>
    </location>
</feature>
<proteinExistence type="predicted"/>
<name>A0A556A7A9_9BURK</name>
<evidence type="ECO:0000256" key="4">
    <source>
        <dbReference type="ARBA" id="ARBA00022777"/>
    </source>
</evidence>
<dbReference type="PANTHER" id="PTHR24421">
    <property type="entry name" value="NITRATE/NITRITE SENSOR PROTEIN NARX-RELATED"/>
    <property type="match status" value="1"/>
</dbReference>
<feature type="transmembrane region" description="Helical" evidence="7">
    <location>
        <begin position="347"/>
        <end position="366"/>
    </location>
</feature>
<dbReference type="EMBL" id="VLTJ01000042">
    <property type="protein sequence ID" value="TSH88773.1"/>
    <property type="molecule type" value="Genomic_DNA"/>
</dbReference>
<evidence type="ECO:0000256" key="6">
    <source>
        <dbReference type="SAM" id="Coils"/>
    </source>
</evidence>
<organism evidence="9 10">
    <name type="scientific">Verticiella sediminum</name>
    <dbReference type="NCBI Taxonomy" id="1247510"/>
    <lineage>
        <taxon>Bacteria</taxon>
        <taxon>Pseudomonadati</taxon>
        <taxon>Pseudomonadota</taxon>
        <taxon>Betaproteobacteria</taxon>
        <taxon>Burkholderiales</taxon>
        <taxon>Alcaligenaceae</taxon>
        <taxon>Verticiella</taxon>
    </lineage>
</organism>
<gene>
    <name evidence="9" type="ORF">FOZ76_24310</name>
</gene>
<keyword evidence="6" id="KW-0175">Coiled coil</keyword>
<dbReference type="Pfam" id="PF02518">
    <property type="entry name" value="HATPase_c"/>
    <property type="match status" value="1"/>
</dbReference>
<dbReference type="AlphaFoldDB" id="A0A556A7A9"/>
<feature type="coiled-coil region" evidence="6">
    <location>
        <begin position="373"/>
        <end position="400"/>
    </location>
</feature>
<dbReference type="Proteomes" id="UP000318405">
    <property type="component" value="Unassembled WGS sequence"/>
</dbReference>
<evidence type="ECO:0000259" key="8">
    <source>
        <dbReference type="SMART" id="SM00387"/>
    </source>
</evidence>
<dbReference type="PANTHER" id="PTHR24421:SF10">
    <property type="entry name" value="NITRATE_NITRITE SENSOR PROTEIN NARQ"/>
    <property type="match status" value="1"/>
</dbReference>
<keyword evidence="7" id="KW-1133">Transmembrane helix</keyword>
<dbReference type="SUPFAM" id="SSF55874">
    <property type="entry name" value="ATPase domain of HSP90 chaperone/DNA topoisomerase II/histidine kinase"/>
    <property type="match status" value="1"/>
</dbReference>
<accession>A0A556A7A9</accession>
<feature type="transmembrane region" description="Helical" evidence="7">
    <location>
        <begin position="227"/>
        <end position="248"/>
    </location>
</feature>
<keyword evidence="5" id="KW-0902">Two-component regulatory system</keyword>
<dbReference type="InterPro" id="IPR050482">
    <property type="entry name" value="Sensor_HK_TwoCompSys"/>
</dbReference>
<evidence type="ECO:0000256" key="3">
    <source>
        <dbReference type="ARBA" id="ARBA00022679"/>
    </source>
</evidence>
<dbReference type="OrthoDB" id="9797605at2"/>
<evidence type="ECO:0000256" key="2">
    <source>
        <dbReference type="ARBA" id="ARBA00012438"/>
    </source>
</evidence>
<dbReference type="Gene3D" id="3.30.565.10">
    <property type="entry name" value="Histidine kinase-like ATPase, C-terminal domain"/>
    <property type="match status" value="1"/>
</dbReference>
<dbReference type="CDD" id="cd16917">
    <property type="entry name" value="HATPase_UhpB-NarQ-NarX-like"/>
    <property type="match status" value="1"/>
</dbReference>
<comment type="catalytic activity">
    <reaction evidence="1">
        <text>ATP + protein L-histidine = ADP + protein N-phospho-L-histidine.</text>
        <dbReference type="EC" id="2.7.13.3"/>
    </reaction>
</comment>
<evidence type="ECO:0000313" key="9">
    <source>
        <dbReference type="EMBL" id="TSH88773.1"/>
    </source>
</evidence>
<reference evidence="9 10" key="1">
    <citation type="submission" date="2019-07" db="EMBL/GenBank/DDBJ databases">
        <title>Qingshengfaniella alkalisoli gen. nov., sp. nov., isolated from saline soil.</title>
        <authorList>
            <person name="Xu L."/>
            <person name="Huang X.-X."/>
            <person name="Sun J.-Q."/>
        </authorList>
    </citation>
    <scope>NUCLEOTIDE SEQUENCE [LARGE SCALE GENOMIC DNA]</scope>
    <source>
        <strain evidence="9 10">DSM 27279</strain>
    </source>
</reference>
<feature type="transmembrane region" description="Helical" evidence="7">
    <location>
        <begin position="176"/>
        <end position="195"/>
    </location>
</feature>
<dbReference type="GO" id="GO:0004673">
    <property type="term" value="F:protein histidine kinase activity"/>
    <property type="evidence" value="ECO:0007669"/>
    <property type="project" value="UniProtKB-EC"/>
</dbReference>
<keyword evidence="3" id="KW-0808">Transferase</keyword>
<keyword evidence="10" id="KW-1185">Reference proteome</keyword>
<feature type="transmembrane region" description="Helical" evidence="7">
    <location>
        <begin position="202"/>
        <end position="221"/>
    </location>
</feature>
<dbReference type="InterPro" id="IPR003594">
    <property type="entry name" value="HATPase_dom"/>
</dbReference>
<dbReference type="SMART" id="SM00387">
    <property type="entry name" value="HATPase_c"/>
    <property type="match status" value="1"/>
</dbReference>